<accession>A0A380JCA7</accession>
<dbReference type="SUPFAM" id="SSF52833">
    <property type="entry name" value="Thioredoxin-like"/>
    <property type="match status" value="1"/>
</dbReference>
<dbReference type="Pfam" id="PF13409">
    <property type="entry name" value="GST_N_2"/>
    <property type="match status" value="1"/>
</dbReference>
<dbReference type="Gene3D" id="1.20.1050.10">
    <property type="match status" value="1"/>
</dbReference>
<dbReference type="InterPro" id="IPR036249">
    <property type="entry name" value="Thioredoxin-like_sf"/>
</dbReference>
<dbReference type="PROSITE" id="PS50404">
    <property type="entry name" value="GST_NTER"/>
    <property type="match status" value="1"/>
</dbReference>
<evidence type="ECO:0000259" key="1">
    <source>
        <dbReference type="PROSITE" id="PS50404"/>
    </source>
</evidence>
<dbReference type="RefSeq" id="WP_002999378.1">
    <property type="nucleotide sequence ID" value="NZ_UHFA01000002.1"/>
</dbReference>
<reference evidence="2 3" key="1">
    <citation type="submission" date="2018-06" db="EMBL/GenBank/DDBJ databases">
        <authorList>
            <consortium name="Pathogen Informatics"/>
            <person name="Doyle S."/>
        </authorList>
    </citation>
    <scope>NUCLEOTIDE SEQUENCE [LARGE SCALE GENOMIC DNA]</scope>
    <source>
        <strain evidence="3">NCTC 11391</strain>
    </source>
</reference>
<keyword evidence="3" id="KW-1185">Reference proteome</keyword>
<dbReference type="Gene3D" id="3.40.30.10">
    <property type="entry name" value="Glutaredoxin"/>
    <property type="match status" value="1"/>
</dbReference>
<dbReference type="AlphaFoldDB" id="A0A380JCA7"/>
<sequence length="197" mass="22786">MKLWYSKTSPYARKAIVTLRHHHLEQKVSLLETTMAFDAKAPHNVDNPLGRIPAFQTDSGQWLYGSYLIADYLDHFGQNSPLIPSSKSRLADGILENAMIVVAERMMRKESDWWHSRQEQLLERCLRSFAQLEKDLDAFEDDLNMGTLTAVCLVDWWLLRQSVLGVNLEDEHPFLIKWAAQMNQRYPELADSWAPLA</sequence>
<dbReference type="EMBL" id="UHFA01000002">
    <property type="protein sequence ID" value="SUN35632.1"/>
    <property type="molecule type" value="Genomic_DNA"/>
</dbReference>
<dbReference type="InterPro" id="IPR036282">
    <property type="entry name" value="Glutathione-S-Trfase_C_sf"/>
</dbReference>
<protein>
    <submittedName>
        <fullName evidence="2">UreX</fullName>
    </submittedName>
</protein>
<evidence type="ECO:0000313" key="3">
    <source>
        <dbReference type="Proteomes" id="UP000254082"/>
    </source>
</evidence>
<proteinExistence type="predicted"/>
<feature type="domain" description="GST N-terminal" evidence="1">
    <location>
        <begin position="1"/>
        <end position="81"/>
    </location>
</feature>
<organism evidence="2 3">
    <name type="scientific">Streptococcus downei MFe28</name>
    <dbReference type="NCBI Taxonomy" id="764290"/>
    <lineage>
        <taxon>Bacteria</taxon>
        <taxon>Bacillati</taxon>
        <taxon>Bacillota</taxon>
        <taxon>Bacilli</taxon>
        <taxon>Lactobacillales</taxon>
        <taxon>Streptococcaceae</taxon>
        <taxon>Streptococcus</taxon>
    </lineage>
</organism>
<dbReference type="OrthoDB" id="8634103at2"/>
<gene>
    <name evidence="2" type="ORF">NCTC11391_00666</name>
</gene>
<evidence type="ECO:0000313" key="2">
    <source>
        <dbReference type="EMBL" id="SUN35632.1"/>
    </source>
</evidence>
<dbReference type="InterPro" id="IPR004045">
    <property type="entry name" value="Glutathione_S-Trfase_N"/>
</dbReference>
<dbReference type="Proteomes" id="UP000254082">
    <property type="component" value="Unassembled WGS sequence"/>
</dbReference>
<dbReference type="SUPFAM" id="SSF47616">
    <property type="entry name" value="GST C-terminal domain-like"/>
    <property type="match status" value="1"/>
</dbReference>
<name>A0A380JCA7_STRDO</name>